<dbReference type="RefSeq" id="WP_092540977.1">
    <property type="nucleotide sequence ID" value="NZ_FOKV01000002.1"/>
</dbReference>
<evidence type="ECO:0000256" key="2">
    <source>
        <dbReference type="ARBA" id="ARBA00011901"/>
    </source>
</evidence>
<dbReference type="Proteomes" id="UP000199438">
    <property type="component" value="Unassembled WGS sequence"/>
</dbReference>
<evidence type="ECO:0000256" key="1">
    <source>
        <dbReference type="ARBA" id="ARBA00001561"/>
    </source>
</evidence>
<dbReference type="OrthoDB" id="9806267at2"/>
<dbReference type="Gene3D" id="3.40.630.40">
    <property type="entry name" value="Zn-dependent exopeptidases"/>
    <property type="match status" value="1"/>
</dbReference>
<dbReference type="Pfam" id="PF01520">
    <property type="entry name" value="Amidase_3"/>
    <property type="match status" value="1"/>
</dbReference>
<dbReference type="CDD" id="cd02696">
    <property type="entry name" value="MurNAc-LAA"/>
    <property type="match status" value="1"/>
</dbReference>
<dbReference type="GO" id="GO:0008745">
    <property type="term" value="F:N-acetylmuramoyl-L-alanine amidase activity"/>
    <property type="evidence" value="ECO:0007669"/>
    <property type="project" value="UniProtKB-EC"/>
</dbReference>
<dbReference type="SUPFAM" id="SSF53187">
    <property type="entry name" value="Zn-dependent exopeptidases"/>
    <property type="match status" value="1"/>
</dbReference>
<feature type="domain" description="MurNAc-LAA" evidence="5">
    <location>
        <begin position="93"/>
        <end position="250"/>
    </location>
</feature>
<evidence type="ECO:0000256" key="4">
    <source>
        <dbReference type="SAM" id="SignalP"/>
    </source>
</evidence>
<keyword evidence="3" id="KW-0378">Hydrolase</keyword>
<dbReference type="STRING" id="1334022.SAMN04487907_102152"/>
<evidence type="ECO:0000313" key="7">
    <source>
        <dbReference type="Proteomes" id="UP000199438"/>
    </source>
</evidence>
<keyword evidence="7" id="KW-1185">Reference proteome</keyword>
<dbReference type="EC" id="3.5.1.28" evidence="2"/>
<gene>
    <name evidence="6" type="ORF">SAMN04487907_102152</name>
</gene>
<feature type="chain" id="PRO_5011744179" description="N-acetylmuramoyl-L-alanine amidase" evidence="4">
    <location>
        <begin position="24"/>
        <end position="376"/>
    </location>
</feature>
<sequence length="376" mass="41586">MRTNVLQLLVLSFFLVCNQQFFAAEKPIPTDPFVVVLDAGHGGKDPGNMGNGYKEKDIALSIVLKVGKELERRGIKVVYTRSTDVFIPLMERGQIANDAEADLFVSVHCNSHSSQASGTETFVLGLNRNETNFEVAKRENSVIYMEEDYKVTYNGFDPNSPESFIGMTLMQEEYLNQSILLADLIQKKFTNDLRRKNRGVKEGALIVLHQTYMPSVLVEVGFLTNNSEGAFLNSGSGQNKMASAIVDGILGYGEQINLSALESVAQSKPEVPTSASGVSIDGKPADYYEGVIFSVQLAAGSKKLETKSYNFKGLQDVFRKKEGKLYKYYLGETSSYLDIQKVHQKAISKGYPNSYIVAFKNGEKITVNEALKTNLN</sequence>
<evidence type="ECO:0000313" key="6">
    <source>
        <dbReference type="EMBL" id="SFC07518.1"/>
    </source>
</evidence>
<name>A0A1I1GCB6_9FLAO</name>
<comment type="catalytic activity">
    <reaction evidence="1">
        <text>Hydrolyzes the link between N-acetylmuramoyl residues and L-amino acid residues in certain cell-wall glycopeptides.</text>
        <dbReference type="EC" id="3.5.1.28"/>
    </reaction>
</comment>
<dbReference type="SMART" id="SM00646">
    <property type="entry name" value="Ami_3"/>
    <property type="match status" value="1"/>
</dbReference>
<dbReference type="GO" id="GO:0030288">
    <property type="term" value="C:outer membrane-bounded periplasmic space"/>
    <property type="evidence" value="ECO:0007669"/>
    <property type="project" value="TreeGrafter"/>
</dbReference>
<feature type="signal peptide" evidence="4">
    <location>
        <begin position="1"/>
        <end position="23"/>
    </location>
</feature>
<organism evidence="6 7">
    <name type="scientific">Zunongwangia mangrovi</name>
    <dbReference type="NCBI Taxonomy" id="1334022"/>
    <lineage>
        <taxon>Bacteria</taxon>
        <taxon>Pseudomonadati</taxon>
        <taxon>Bacteroidota</taxon>
        <taxon>Flavobacteriia</taxon>
        <taxon>Flavobacteriales</taxon>
        <taxon>Flavobacteriaceae</taxon>
        <taxon>Zunongwangia</taxon>
    </lineage>
</organism>
<dbReference type="InterPro" id="IPR050695">
    <property type="entry name" value="N-acetylmuramoyl_amidase_3"/>
</dbReference>
<dbReference type="InterPro" id="IPR002508">
    <property type="entry name" value="MurNAc-LAA_cat"/>
</dbReference>
<reference evidence="7" key="1">
    <citation type="submission" date="2016-10" db="EMBL/GenBank/DDBJ databases">
        <authorList>
            <person name="Varghese N."/>
            <person name="Submissions S."/>
        </authorList>
    </citation>
    <scope>NUCLEOTIDE SEQUENCE [LARGE SCALE GENOMIC DNA]</scope>
    <source>
        <strain evidence="7">DSM 24499</strain>
    </source>
</reference>
<accession>A0A1I1GCB6</accession>
<dbReference type="AlphaFoldDB" id="A0A1I1GCB6"/>
<dbReference type="GO" id="GO:0009253">
    <property type="term" value="P:peptidoglycan catabolic process"/>
    <property type="evidence" value="ECO:0007669"/>
    <property type="project" value="InterPro"/>
</dbReference>
<dbReference type="FunFam" id="3.40.630.40:FF:000005">
    <property type="entry name" value="N-acetylmuramoyl-L-alanine amidase (AmiA)"/>
    <property type="match status" value="1"/>
</dbReference>
<dbReference type="PANTHER" id="PTHR30404:SF0">
    <property type="entry name" value="N-ACETYLMURAMOYL-L-ALANINE AMIDASE AMIC"/>
    <property type="match status" value="1"/>
</dbReference>
<dbReference type="PANTHER" id="PTHR30404">
    <property type="entry name" value="N-ACETYLMURAMOYL-L-ALANINE AMIDASE"/>
    <property type="match status" value="1"/>
</dbReference>
<evidence type="ECO:0000256" key="3">
    <source>
        <dbReference type="ARBA" id="ARBA00022801"/>
    </source>
</evidence>
<proteinExistence type="predicted"/>
<evidence type="ECO:0000259" key="5">
    <source>
        <dbReference type="SMART" id="SM00646"/>
    </source>
</evidence>
<protein>
    <recommendedName>
        <fullName evidence="2">N-acetylmuramoyl-L-alanine amidase</fullName>
        <ecNumber evidence="2">3.5.1.28</ecNumber>
    </recommendedName>
</protein>
<dbReference type="EMBL" id="FOKV01000002">
    <property type="protein sequence ID" value="SFC07518.1"/>
    <property type="molecule type" value="Genomic_DNA"/>
</dbReference>
<keyword evidence="4" id="KW-0732">Signal</keyword>